<feature type="region of interest" description="Disordered" evidence="7">
    <location>
        <begin position="920"/>
        <end position="939"/>
    </location>
</feature>
<protein>
    <submittedName>
        <fullName evidence="8">Uncharacterized protein</fullName>
    </submittedName>
</protein>
<evidence type="ECO:0000256" key="6">
    <source>
        <dbReference type="ARBA" id="ARBA00023180"/>
    </source>
</evidence>
<dbReference type="EMBL" id="AGNL01046669">
    <property type="protein sequence ID" value="EJK47739.1"/>
    <property type="molecule type" value="Genomic_DNA"/>
</dbReference>
<name>K0R6Z3_THAOC</name>
<keyword evidence="9" id="KW-1185">Reference proteome</keyword>
<feature type="region of interest" description="Disordered" evidence="7">
    <location>
        <begin position="1818"/>
        <end position="1892"/>
    </location>
</feature>
<dbReference type="GO" id="GO:0016020">
    <property type="term" value="C:membrane"/>
    <property type="evidence" value="ECO:0007669"/>
    <property type="project" value="UniProtKB-SubCell"/>
</dbReference>
<dbReference type="PANTHER" id="PTHR12270">
    <property type="entry name" value="GLYCOSYLTRANSFERASE-RELATED"/>
    <property type="match status" value="1"/>
</dbReference>
<feature type="compositionally biased region" description="Basic and acidic residues" evidence="7">
    <location>
        <begin position="1741"/>
        <end position="1753"/>
    </location>
</feature>
<feature type="region of interest" description="Disordered" evidence="7">
    <location>
        <begin position="1138"/>
        <end position="1175"/>
    </location>
</feature>
<evidence type="ECO:0000256" key="4">
    <source>
        <dbReference type="ARBA" id="ARBA00022989"/>
    </source>
</evidence>
<gene>
    <name evidence="8" type="ORF">THAOC_33522</name>
</gene>
<evidence type="ECO:0000256" key="1">
    <source>
        <dbReference type="ARBA" id="ARBA00004606"/>
    </source>
</evidence>
<feature type="compositionally biased region" description="Basic residues" evidence="7">
    <location>
        <begin position="1159"/>
        <end position="1175"/>
    </location>
</feature>
<evidence type="ECO:0000256" key="7">
    <source>
        <dbReference type="SAM" id="MobiDB-lite"/>
    </source>
</evidence>
<keyword evidence="3" id="KW-0735">Signal-anchor</keyword>
<keyword evidence="6" id="KW-0325">Glycoprotein</keyword>
<feature type="region of interest" description="Disordered" evidence="7">
    <location>
        <begin position="1727"/>
        <end position="1780"/>
    </location>
</feature>
<accession>K0R6Z3</accession>
<evidence type="ECO:0000256" key="3">
    <source>
        <dbReference type="ARBA" id="ARBA00022968"/>
    </source>
</evidence>
<feature type="region of interest" description="Disordered" evidence="7">
    <location>
        <begin position="1675"/>
        <end position="1708"/>
    </location>
</feature>
<evidence type="ECO:0000256" key="2">
    <source>
        <dbReference type="ARBA" id="ARBA00022692"/>
    </source>
</evidence>
<feature type="compositionally biased region" description="Basic and acidic residues" evidence="7">
    <location>
        <begin position="1861"/>
        <end position="1870"/>
    </location>
</feature>
<dbReference type="SUPFAM" id="SSF52047">
    <property type="entry name" value="RNI-like"/>
    <property type="match status" value="1"/>
</dbReference>
<keyword evidence="2" id="KW-0812">Transmembrane</keyword>
<comment type="caution">
    <text evidence="8">The sequence shown here is derived from an EMBL/GenBank/DDBJ whole genome shotgun (WGS) entry which is preliminary data.</text>
</comment>
<reference evidence="8 9" key="1">
    <citation type="journal article" date="2012" name="Genome Biol.">
        <title>Genome and low-iron response of an oceanic diatom adapted to chronic iron limitation.</title>
        <authorList>
            <person name="Lommer M."/>
            <person name="Specht M."/>
            <person name="Roy A.S."/>
            <person name="Kraemer L."/>
            <person name="Andreson R."/>
            <person name="Gutowska M.A."/>
            <person name="Wolf J."/>
            <person name="Bergner S.V."/>
            <person name="Schilhabel M.B."/>
            <person name="Klostermeier U.C."/>
            <person name="Beiko R.G."/>
            <person name="Rosenstiel P."/>
            <person name="Hippler M."/>
            <person name="Laroche J."/>
        </authorList>
    </citation>
    <scope>NUCLEOTIDE SEQUENCE [LARGE SCALE GENOMIC DNA]</scope>
    <source>
        <strain evidence="8 9">CCMP1005</strain>
    </source>
</reference>
<dbReference type="Pfam" id="PF13896">
    <property type="entry name" value="Glyco_transf_49"/>
    <property type="match status" value="1"/>
</dbReference>
<evidence type="ECO:0000313" key="9">
    <source>
        <dbReference type="Proteomes" id="UP000266841"/>
    </source>
</evidence>
<dbReference type="Proteomes" id="UP000266841">
    <property type="component" value="Unassembled WGS sequence"/>
</dbReference>
<feature type="compositionally biased region" description="Basic and acidic residues" evidence="7">
    <location>
        <begin position="1877"/>
        <end position="1892"/>
    </location>
</feature>
<feature type="compositionally biased region" description="Basic residues" evidence="7">
    <location>
        <begin position="920"/>
        <end position="929"/>
    </location>
</feature>
<dbReference type="PANTHER" id="PTHR12270:SF52">
    <property type="entry name" value="GLYCOSYLTRANSFERASE-LIKE PROTEIN GNT13-RELATED"/>
    <property type="match status" value="1"/>
</dbReference>
<evidence type="ECO:0000313" key="8">
    <source>
        <dbReference type="EMBL" id="EJK47739.1"/>
    </source>
</evidence>
<sequence>MDTLSGSLPPPIAPPTGASSSPSDHQGGVNAVAVAVPPFIMSAPVYMFNCGFPSDEWNRKTSKKKKKCGAIEDNSSDTKRLRDLKVEMASAEVVQLIFPKKDGVDLGEYVNGNTLADLSIAKPQFRALLLSPGSMQIKQLKFGTKNLLPFVNKGPSNLTAPLYELRGLHVGGDIMIIAYREAEDEQSQPNQWMVAAKEPIKYTICSTPRLESSVMRPLALALAAAYASFPPWSIPVSISGTSEMPVIGKDQFEQWMGSDGGFSSSVYAFLVGCHVQQKLKMKYNRQEMYYAIKMALNKQNAAAIILPATSRPSAIDVTDLAKQITPSAQSDPNFSEWCCQFAEPLEIVGWVNSSSAGNLLNQPIWYIIAFLNALPFNLVFRKLRMCDLIDYKSVHLRNTIRDLLSRVLLYNVSLREVDFSGSDLNGYGRMLGGAVSVSFIAIRVDRSKQSSNFALLAAGVHGHNKWQMSMNGRPLRGFYLCCTIAIDLSCRSAQPLLSRVNFSSCNLSRDDMQGLSQGLTRIWCGGTALAESISFAGNKSIPSDTFDEFFLALVDPSSQAWPGEAPPPPNLAYLQELDMRNTCALGPGFVAFAHRTVGLRTLRVSAVGDEECIGDVLRALASVNAPLETFYVNLGGFVGDASLLLNGWPQPVPKLALSIGDGSSATGGWVAPSLTGHSPGSLELTSDEGFGISALETLRWTAPGLKKLVLRKMGFWQLDGIAQLLSMCGLETLHVTLPVAAGCSSPRISEVFFASLAQSRTLKDLQLPGQLITSDVPSALTSFKSLTKAGEATRKRFREIINKELGLIADYKYQIKRIFQRAYSKYNSRWRDGPNQEKLPWVEKIRVSKRKIGRLQRDQEKIAKLLAEIQRCVDENSRVKAVVDEQKSNERIVRRQSQLEQLAIKKEKIGVALIKKLHNAKARGRKNKSGKQQIPRSTYYRDRNIWPSSKWSKQQSNNHHSYYHHYNDPYRARWGYYPYPYGYTSYGDELYGYPYSDGNDTSGVWDHMYSNSDKTAPEPSDPWQNADSALAAYLASDTASSAAHLSLLHAEVSELGVDVLDGVAGTLDAGASLPAKLDDISESSDIPREMLSEVVDANGLDPIAVQEDLPPIPEFDAGDWDVDAVDADEAVEMYAGAEPRHLDDNDPSGNSGHSALSGARRRSRGRKNSRMMRKIRSRQRQVGYAHLSIVPSSPQMQQVEMSDAWPKDIEDIVTSWKTQVQNHLIEAMASSDLINYIPMQQSHVLLQEWTSSKARNGIDVAIVTQCSLDRLASLEAQLRSWPGNSAVAVYVSSTESKSDAIVAIQSMVSRGNFNCAVVLVEGAPFDDEPYPINYLRNVALLESQRQHLRFHPTLEQSAALLDAILNQNKVVVIPAFECSEGVDCPETLPELHELVRDGRADGFHLAHFPQGHGPTNFEEFWLVSQSLETSQDCAQAWQKSYSVEYERCFEPYVIMKSANVPLYDERFTGYGLNKVSHLAQVSSLNRGQFSVLPGCFVSAPSHEKSDSWKKRYGKAEDTSFSKLLLKGLYLDFTRRLETGQPAPISAHTSGKQQELELLQDERMKSSREDKDSTLGHRDDPERQARLEQLPYLRLRYRRVLAHVEHQVPHLAEREGPPPLGVGVAERPLEVRRGRRARVLLEEVRLGGLLEHALAAHVPDGACRVRVRLDETERALPERVPRPQLVQDLPPVLHGQPSPVDQEHGPPPVSLPVHRLALPQVPHDEVRLQPHKLLGLRQRPRPVLEPKRPSDLAGRRRQVPLEVGPGHPYEVGGRQAPRGGDPSVAVLEEASLAEESAVAEDRESALVFVRQDLDPAGVDEVHGVPLPREQLGKVRKRQSPPPRRPRRRGLDHLAPLVLRQVRPGDPRHDPSEVVPVHEPLRRRVEDVERPLEE</sequence>
<dbReference type="GO" id="GO:0035269">
    <property type="term" value="P:protein O-linked glycosylation via mannose"/>
    <property type="evidence" value="ECO:0007669"/>
    <property type="project" value="TreeGrafter"/>
</dbReference>
<feature type="compositionally biased region" description="Basic residues" evidence="7">
    <location>
        <begin position="1832"/>
        <end position="1848"/>
    </location>
</feature>
<feature type="region of interest" description="Disordered" evidence="7">
    <location>
        <begin position="1"/>
        <end position="26"/>
    </location>
</feature>
<dbReference type="InterPro" id="IPR032675">
    <property type="entry name" value="LRR_dom_sf"/>
</dbReference>
<dbReference type="GO" id="GO:0015020">
    <property type="term" value="F:glucuronosyltransferase activity"/>
    <property type="evidence" value="ECO:0007669"/>
    <property type="project" value="TreeGrafter"/>
</dbReference>
<keyword evidence="5" id="KW-0472">Membrane</keyword>
<dbReference type="GO" id="GO:0042285">
    <property type="term" value="F:xylosyltransferase activity"/>
    <property type="evidence" value="ECO:0007669"/>
    <property type="project" value="TreeGrafter"/>
</dbReference>
<feature type="region of interest" description="Disordered" evidence="7">
    <location>
        <begin position="1561"/>
        <end position="1583"/>
    </location>
</feature>
<dbReference type="InterPro" id="IPR051292">
    <property type="entry name" value="Xyl/GlcA_transferase"/>
</dbReference>
<keyword evidence="4" id="KW-1133">Transmembrane helix</keyword>
<feature type="non-terminal residue" evidence="8">
    <location>
        <position position="1892"/>
    </location>
</feature>
<dbReference type="OrthoDB" id="201100at2759"/>
<proteinExistence type="predicted"/>
<comment type="subcellular location">
    <subcellularLocation>
        <location evidence="1">Membrane</location>
        <topology evidence="1">Single-pass type II membrane protein</topology>
    </subcellularLocation>
</comment>
<dbReference type="eggNOG" id="KOG3765">
    <property type="taxonomic scope" value="Eukaryota"/>
</dbReference>
<evidence type="ECO:0000256" key="5">
    <source>
        <dbReference type="ARBA" id="ARBA00023136"/>
    </source>
</evidence>
<dbReference type="Gene3D" id="3.80.10.10">
    <property type="entry name" value="Ribonuclease Inhibitor"/>
    <property type="match status" value="1"/>
</dbReference>
<organism evidence="8 9">
    <name type="scientific">Thalassiosira oceanica</name>
    <name type="common">Marine diatom</name>
    <dbReference type="NCBI Taxonomy" id="159749"/>
    <lineage>
        <taxon>Eukaryota</taxon>
        <taxon>Sar</taxon>
        <taxon>Stramenopiles</taxon>
        <taxon>Ochrophyta</taxon>
        <taxon>Bacillariophyta</taxon>
        <taxon>Coscinodiscophyceae</taxon>
        <taxon>Thalassiosirophycidae</taxon>
        <taxon>Thalassiosirales</taxon>
        <taxon>Thalassiosiraceae</taxon>
        <taxon>Thalassiosira</taxon>
    </lineage>
</organism>